<comment type="caution">
    <text evidence="1">The sequence shown here is derived from an EMBL/GenBank/DDBJ whole genome shotgun (WGS) entry which is preliminary data.</text>
</comment>
<dbReference type="Proteomes" id="UP001165041">
    <property type="component" value="Unassembled WGS sequence"/>
</dbReference>
<proteinExistence type="predicted"/>
<dbReference type="RefSeq" id="WP_285739285.1">
    <property type="nucleotide sequence ID" value="NZ_BSSA01000027.1"/>
</dbReference>
<evidence type="ECO:0000313" key="2">
    <source>
        <dbReference type="Proteomes" id="UP001165041"/>
    </source>
</evidence>
<organism evidence="1 2">
    <name type="scientific">Kitasatospora phosalacinea</name>
    <dbReference type="NCBI Taxonomy" id="2065"/>
    <lineage>
        <taxon>Bacteria</taxon>
        <taxon>Bacillati</taxon>
        <taxon>Actinomycetota</taxon>
        <taxon>Actinomycetes</taxon>
        <taxon>Kitasatosporales</taxon>
        <taxon>Streptomycetaceae</taxon>
        <taxon>Kitasatospora</taxon>
    </lineage>
</organism>
<name>A0A9W6QFQ6_9ACTN</name>
<dbReference type="EMBL" id="BSSA01000027">
    <property type="protein sequence ID" value="GLW73647.1"/>
    <property type="molecule type" value="Genomic_DNA"/>
</dbReference>
<evidence type="ECO:0000313" key="1">
    <source>
        <dbReference type="EMBL" id="GLW73647.1"/>
    </source>
</evidence>
<protein>
    <submittedName>
        <fullName evidence="1">Uncharacterized protein</fullName>
    </submittedName>
</protein>
<reference evidence="1" key="1">
    <citation type="submission" date="2023-02" db="EMBL/GenBank/DDBJ databases">
        <title>Kitasatospora phosalacinea NBRC 14627.</title>
        <authorList>
            <person name="Ichikawa N."/>
            <person name="Sato H."/>
            <person name="Tonouchi N."/>
        </authorList>
    </citation>
    <scope>NUCLEOTIDE SEQUENCE</scope>
    <source>
        <strain evidence="1">NBRC 14627</strain>
    </source>
</reference>
<gene>
    <name evidence="1" type="ORF">Kpho02_59460</name>
</gene>
<dbReference type="AlphaFoldDB" id="A0A9W6QFQ6"/>
<sequence>MAGGFRGLFGRVRETLFPSRRAPVQTTPQARQVRERKYGGNTRAMAAAYGVSARTVQRWVDGSRHPTGPHQGRLRTEAVEVQTTERGRARRARQLAQLGPRSGITAQVGRTHTFNIQGSDAVRARDIHLDLTGDQAAALADLALAQDEGEVREVIGQALADYFNGGSYRGFSPDDFEYDTDDVDLNS</sequence>
<accession>A0A9W6QFQ6</accession>